<feature type="transmembrane region" description="Helical" evidence="2">
    <location>
        <begin position="213"/>
        <end position="239"/>
    </location>
</feature>
<dbReference type="SUPFAM" id="SSF103473">
    <property type="entry name" value="MFS general substrate transporter"/>
    <property type="match status" value="1"/>
</dbReference>
<gene>
    <name evidence="3" type="ORF">PGLA1383_LOCUS2938</name>
</gene>
<accession>A0A813D8V6</accession>
<feature type="compositionally biased region" description="Polar residues" evidence="1">
    <location>
        <begin position="337"/>
        <end position="347"/>
    </location>
</feature>
<protein>
    <submittedName>
        <fullName evidence="3">Uncharacterized protein</fullName>
    </submittedName>
</protein>
<reference evidence="3" key="1">
    <citation type="submission" date="2021-02" db="EMBL/GenBank/DDBJ databases">
        <authorList>
            <person name="Dougan E. K."/>
            <person name="Rhodes N."/>
            <person name="Thang M."/>
            <person name="Chan C."/>
        </authorList>
    </citation>
    <scope>NUCLEOTIDE SEQUENCE</scope>
</reference>
<feature type="transmembrane region" description="Helical" evidence="2">
    <location>
        <begin position="251"/>
        <end position="273"/>
    </location>
</feature>
<dbReference type="EMBL" id="CAJNNV010000967">
    <property type="protein sequence ID" value="CAE8583992.1"/>
    <property type="molecule type" value="Genomic_DNA"/>
</dbReference>
<dbReference type="Proteomes" id="UP000654075">
    <property type="component" value="Unassembled WGS sequence"/>
</dbReference>
<feature type="transmembrane region" description="Helical" evidence="2">
    <location>
        <begin position="460"/>
        <end position="482"/>
    </location>
</feature>
<evidence type="ECO:0000256" key="2">
    <source>
        <dbReference type="SAM" id="Phobius"/>
    </source>
</evidence>
<keyword evidence="4" id="KW-1185">Reference proteome</keyword>
<feature type="transmembrane region" description="Helical" evidence="2">
    <location>
        <begin position="436"/>
        <end position="453"/>
    </location>
</feature>
<sequence>MTGSLRSVLCALGRVWPSLLIQTLTRLDKVNGIYTSSLEDEDTISAEELVARSAPRELVWPETSPALSSAILAAMVCIVALGHELTFRPDEVVQESIDNNKNNSCSLSSRRRSVQGLSLAFRLLVGLDYTCVVPNSYDLVEALGGGAALSGVFIALSPISFLVGYFLLGLLPESWDHWARRQMIVFGMFATGLLSLCYAVLLSTPGLENWPWLIWAVFGLRFLAGVSIGLSYVCFLLGLEATSEAEMVTFSLMDVTLGGLGFSLGPMFSSAALWARGGPSRSSSVFEISAAPFFPLALIYLTFAVLFSWILPRPLSAIIPAKVSSLSGADERKTMMSDAQPSPTGSKPSVDEPQLSDADRKLTMLACTAYALERGVTMGSLEATTAAILEVEFHWPVGAVGFATGLSMGGAAVLGFCIMLMLRWHPTLDNSFVERLTYSACLGTLGLFKLAAFDGPLKVLLADVIIYACASNAFGMMNAFAFKSAFPDGLYSKPNYLLAMMLCCEMGRFVGLCAGRGLLVTCGRNAYAVAQLVITLLGCLSVSKVLTLQQK</sequence>
<feature type="transmembrane region" description="Helical" evidence="2">
    <location>
        <begin position="526"/>
        <end position="546"/>
    </location>
</feature>
<keyword evidence="2" id="KW-0472">Membrane</keyword>
<dbReference type="OMA" id="ACASNAF"/>
<feature type="transmembrane region" description="Helical" evidence="2">
    <location>
        <begin position="183"/>
        <end position="201"/>
    </location>
</feature>
<dbReference type="AlphaFoldDB" id="A0A813D8V6"/>
<dbReference type="InterPro" id="IPR036259">
    <property type="entry name" value="MFS_trans_sf"/>
</dbReference>
<feature type="transmembrane region" description="Helical" evidence="2">
    <location>
        <begin position="494"/>
        <end position="514"/>
    </location>
</feature>
<feature type="transmembrane region" description="Helical" evidence="2">
    <location>
        <begin position="293"/>
        <end position="312"/>
    </location>
</feature>
<feature type="transmembrane region" description="Helical" evidence="2">
    <location>
        <begin position="399"/>
        <end position="424"/>
    </location>
</feature>
<comment type="caution">
    <text evidence="3">The sequence shown here is derived from an EMBL/GenBank/DDBJ whole genome shotgun (WGS) entry which is preliminary data.</text>
</comment>
<feature type="transmembrane region" description="Helical" evidence="2">
    <location>
        <begin position="149"/>
        <end position="171"/>
    </location>
</feature>
<evidence type="ECO:0000313" key="4">
    <source>
        <dbReference type="Proteomes" id="UP000654075"/>
    </source>
</evidence>
<organism evidence="3 4">
    <name type="scientific">Polarella glacialis</name>
    <name type="common">Dinoflagellate</name>
    <dbReference type="NCBI Taxonomy" id="89957"/>
    <lineage>
        <taxon>Eukaryota</taxon>
        <taxon>Sar</taxon>
        <taxon>Alveolata</taxon>
        <taxon>Dinophyceae</taxon>
        <taxon>Suessiales</taxon>
        <taxon>Suessiaceae</taxon>
        <taxon>Polarella</taxon>
    </lineage>
</organism>
<evidence type="ECO:0000313" key="3">
    <source>
        <dbReference type="EMBL" id="CAE8583992.1"/>
    </source>
</evidence>
<evidence type="ECO:0000256" key="1">
    <source>
        <dbReference type="SAM" id="MobiDB-lite"/>
    </source>
</evidence>
<feature type="region of interest" description="Disordered" evidence="1">
    <location>
        <begin position="332"/>
        <end position="354"/>
    </location>
</feature>
<keyword evidence="2" id="KW-1133">Transmembrane helix</keyword>
<dbReference type="OrthoDB" id="430632at2759"/>
<keyword evidence="2" id="KW-0812">Transmembrane</keyword>
<proteinExistence type="predicted"/>
<name>A0A813D8V6_POLGL</name>